<organism evidence="17">
    <name type="scientific">Populus alba</name>
    <name type="common">White poplar</name>
    <dbReference type="NCBI Taxonomy" id="43335"/>
    <lineage>
        <taxon>Eukaryota</taxon>
        <taxon>Viridiplantae</taxon>
        <taxon>Streptophyta</taxon>
        <taxon>Embryophyta</taxon>
        <taxon>Tracheophyta</taxon>
        <taxon>Spermatophyta</taxon>
        <taxon>Magnoliopsida</taxon>
        <taxon>eudicotyledons</taxon>
        <taxon>Gunneridae</taxon>
        <taxon>Pentapetalae</taxon>
        <taxon>rosids</taxon>
        <taxon>fabids</taxon>
        <taxon>Malpighiales</taxon>
        <taxon>Salicaceae</taxon>
        <taxon>Saliceae</taxon>
        <taxon>Populus</taxon>
    </lineage>
</organism>
<sequence>MAAVRTRTVFVLSLLTFSFSLSKLAFSLTENEALLKVKSSFTNAEALDDWDSRSSPCVKRWAGIICFGGLITGLHLSDFGLSGTIDIEALQQLRALRTLSLKNNSFSGQIPAFNKLGALKLLLLSHNKFSGQIPNDFFSSMTSLKKVWLSNNDFTGNIPVSLMSLPHLLELHLEGNQFSGQIPPLRTPPTVTSLDLSHNKLEGEIPDSFSKFSNESFLGNDRLCGKQLDRDCSSMVAESLPQPAVEEKKESANSDGHTKLAIGIGVLVVMGILIIAAFTGRKKDTDDDFSILEKETPDEMIPVRVRSIKKPAEGSTRRGFDSSRKGSSHGSKNGMGDLIMINDEKGAFGLPDLMKAAAEVLGNGGLGSAYKAVMTNGLSVVVKRMREMNKLGKDGFDVEMRRFGRIKHKNILAPLAYHYRKEEKLLVSEYVPKGSLLYVLHGDRGACHADLNWPTRLKIIKGISSALGFLHSEYATYDLPHGNLKSSNVLLSENYEPLIIDYALDPLTNPNHAAQAMFAYKSPEYIQHQQISPKSDVYCLGIIILEIITGKFPSQYLTNGKGGTDVVQWVLQASSEKREQDLIDPEIASNTSSIDQMVQLLRIGEACIESSPVQRLDMREAIRRIEQIIV</sequence>
<gene>
    <name evidence="17" type="ORF">D5086_0000053640</name>
</gene>
<keyword evidence="4" id="KW-0597">Phosphoprotein</keyword>
<dbReference type="InterPro" id="IPR013210">
    <property type="entry name" value="LRR_N_plant-typ"/>
</dbReference>
<keyword evidence="6 14" id="KW-0812">Transmembrane</keyword>
<evidence type="ECO:0000256" key="5">
    <source>
        <dbReference type="ARBA" id="ARBA00022614"/>
    </source>
</evidence>
<evidence type="ECO:0000256" key="10">
    <source>
        <dbReference type="ARBA" id="ARBA00023136"/>
    </source>
</evidence>
<comment type="caution">
    <text evidence="17">The sequence shown here is derived from an EMBL/GenBank/DDBJ whole genome shotgun (WGS) entry which is preliminary data.</text>
</comment>
<evidence type="ECO:0000256" key="15">
    <source>
        <dbReference type="SAM" id="SignalP"/>
    </source>
</evidence>
<dbReference type="AlphaFoldDB" id="A0A4U5QRB4"/>
<feature type="chain" id="PRO_5020840380" evidence="15">
    <location>
        <begin position="23"/>
        <end position="630"/>
    </location>
</feature>
<evidence type="ECO:0000256" key="3">
    <source>
        <dbReference type="ARBA" id="ARBA00022512"/>
    </source>
</evidence>
<feature type="signal peptide" evidence="15">
    <location>
        <begin position="1"/>
        <end position="22"/>
    </location>
</feature>
<dbReference type="Gene3D" id="3.30.200.20">
    <property type="entry name" value="Phosphorylase Kinase, domain 1"/>
    <property type="match status" value="1"/>
</dbReference>
<dbReference type="Gene3D" id="3.80.10.10">
    <property type="entry name" value="Ribonuclease Inhibitor"/>
    <property type="match status" value="2"/>
</dbReference>
<dbReference type="Pfam" id="PF08263">
    <property type="entry name" value="LRRNT_2"/>
    <property type="match status" value="1"/>
</dbReference>
<accession>A0A4U5QRB4</accession>
<dbReference type="GO" id="GO:0016020">
    <property type="term" value="C:membrane"/>
    <property type="evidence" value="ECO:0007669"/>
    <property type="project" value="UniProtKB-SubCell"/>
</dbReference>
<keyword evidence="17" id="KW-0808">Transferase</keyword>
<feature type="region of interest" description="Disordered" evidence="13">
    <location>
        <begin position="311"/>
        <end position="335"/>
    </location>
</feature>
<keyword evidence="10 14" id="KW-0472">Membrane</keyword>
<dbReference type="FunFam" id="3.80.10.10:FF:000400">
    <property type="entry name" value="Nuclear pore complex protein NUP107"/>
    <property type="match status" value="1"/>
</dbReference>
<evidence type="ECO:0000259" key="16">
    <source>
        <dbReference type="PROSITE" id="PS50011"/>
    </source>
</evidence>
<evidence type="ECO:0000256" key="12">
    <source>
        <dbReference type="ARBA" id="ARBA00038043"/>
    </source>
</evidence>
<evidence type="ECO:0000256" key="14">
    <source>
        <dbReference type="SAM" id="Phobius"/>
    </source>
</evidence>
<keyword evidence="5" id="KW-0433">Leucine-rich repeat</keyword>
<dbReference type="InterPro" id="IPR032675">
    <property type="entry name" value="LRR_dom_sf"/>
</dbReference>
<protein>
    <submittedName>
        <fullName evidence="17">Putative inactive leucine-rich repeat receptor-like protein kinase</fullName>
    </submittedName>
</protein>
<comment type="similarity">
    <text evidence="12">Belongs to the polygalacturonase-inhibiting protein family.</text>
</comment>
<feature type="transmembrane region" description="Helical" evidence="14">
    <location>
        <begin position="260"/>
        <end position="280"/>
    </location>
</feature>
<dbReference type="Pfam" id="PF00560">
    <property type="entry name" value="LRR_1"/>
    <property type="match status" value="4"/>
</dbReference>
<keyword evidence="9 14" id="KW-1133">Transmembrane helix</keyword>
<dbReference type="GO" id="GO:0004672">
    <property type="term" value="F:protein kinase activity"/>
    <property type="evidence" value="ECO:0007669"/>
    <property type="project" value="InterPro"/>
</dbReference>
<dbReference type="SUPFAM" id="SSF52058">
    <property type="entry name" value="L domain-like"/>
    <property type="match status" value="1"/>
</dbReference>
<evidence type="ECO:0000256" key="4">
    <source>
        <dbReference type="ARBA" id="ARBA00022553"/>
    </source>
</evidence>
<evidence type="ECO:0000256" key="1">
    <source>
        <dbReference type="ARBA" id="ARBA00004167"/>
    </source>
</evidence>
<name>A0A4U5QRB4_POPAL</name>
<keyword evidence="3" id="KW-0964">Secreted</keyword>
<dbReference type="InterPro" id="IPR001611">
    <property type="entry name" value="Leu-rich_rpt"/>
</dbReference>
<evidence type="ECO:0000256" key="6">
    <source>
        <dbReference type="ARBA" id="ARBA00022692"/>
    </source>
</evidence>
<evidence type="ECO:0000256" key="13">
    <source>
        <dbReference type="SAM" id="MobiDB-lite"/>
    </source>
</evidence>
<dbReference type="PANTHER" id="PTHR48007:SF29">
    <property type="entry name" value="POLLEN RECEPTOR-LIKE KINASE 3"/>
    <property type="match status" value="1"/>
</dbReference>
<evidence type="ECO:0000313" key="17">
    <source>
        <dbReference type="EMBL" id="TKS13051.1"/>
    </source>
</evidence>
<dbReference type="Pfam" id="PF00069">
    <property type="entry name" value="Pkinase"/>
    <property type="match status" value="1"/>
</dbReference>
<keyword evidence="11 17" id="KW-0675">Receptor</keyword>
<dbReference type="InterPro" id="IPR000719">
    <property type="entry name" value="Prot_kinase_dom"/>
</dbReference>
<dbReference type="InterPro" id="IPR011009">
    <property type="entry name" value="Kinase-like_dom_sf"/>
</dbReference>
<dbReference type="FunFam" id="1.10.510.10:FF:000480">
    <property type="entry name" value="Pollen receptor-like kinase 1"/>
    <property type="match status" value="1"/>
</dbReference>
<dbReference type="EMBL" id="RCHU01000138">
    <property type="protein sequence ID" value="TKS13051.1"/>
    <property type="molecule type" value="Genomic_DNA"/>
</dbReference>
<reference evidence="17" key="1">
    <citation type="submission" date="2018-10" db="EMBL/GenBank/DDBJ databases">
        <title>Population genomic analysis revealed the cold adaptation of white poplar.</title>
        <authorList>
            <person name="Liu Y.-J."/>
        </authorList>
    </citation>
    <scope>NUCLEOTIDE SEQUENCE [LARGE SCALE GENOMIC DNA]</scope>
    <source>
        <strain evidence="17">PAL-ZL1</strain>
    </source>
</reference>
<proteinExistence type="inferred from homology"/>
<keyword evidence="3" id="KW-0134">Cell wall</keyword>
<evidence type="ECO:0000256" key="8">
    <source>
        <dbReference type="ARBA" id="ARBA00022737"/>
    </source>
</evidence>
<feature type="compositionally biased region" description="Basic and acidic residues" evidence="13">
    <location>
        <begin position="311"/>
        <end position="324"/>
    </location>
</feature>
<dbReference type="PROSITE" id="PS50011">
    <property type="entry name" value="PROTEIN_KINASE_DOM"/>
    <property type="match status" value="1"/>
</dbReference>
<evidence type="ECO:0000256" key="11">
    <source>
        <dbReference type="ARBA" id="ARBA00023170"/>
    </source>
</evidence>
<evidence type="ECO:0000256" key="7">
    <source>
        <dbReference type="ARBA" id="ARBA00022729"/>
    </source>
</evidence>
<dbReference type="SUPFAM" id="SSF56112">
    <property type="entry name" value="Protein kinase-like (PK-like)"/>
    <property type="match status" value="1"/>
</dbReference>
<evidence type="ECO:0000256" key="2">
    <source>
        <dbReference type="ARBA" id="ARBA00004191"/>
    </source>
</evidence>
<dbReference type="Gene3D" id="1.10.510.10">
    <property type="entry name" value="Transferase(Phosphotransferase) domain 1"/>
    <property type="match status" value="1"/>
</dbReference>
<dbReference type="GO" id="GO:0005524">
    <property type="term" value="F:ATP binding"/>
    <property type="evidence" value="ECO:0007669"/>
    <property type="project" value="InterPro"/>
</dbReference>
<feature type="domain" description="Protein kinase" evidence="16">
    <location>
        <begin position="355"/>
        <end position="629"/>
    </location>
</feature>
<comment type="subcellular location">
    <subcellularLocation>
        <location evidence="1">Membrane</location>
        <topology evidence="1">Single-pass membrane protein</topology>
    </subcellularLocation>
    <subcellularLocation>
        <location evidence="2">Secreted</location>
        <location evidence="2">Cell wall</location>
    </subcellularLocation>
</comment>
<evidence type="ECO:0000256" key="9">
    <source>
        <dbReference type="ARBA" id="ARBA00022989"/>
    </source>
</evidence>
<dbReference type="PANTHER" id="PTHR48007">
    <property type="entry name" value="LEUCINE-RICH REPEAT RECEPTOR-LIKE PROTEIN KINASE PXC1"/>
    <property type="match status" value="1"/>
</dbReference>
<keyword evidence="8" id="KW-0677">Repeat</keyword>
<keyword evidence="7 15" id="KW-0732">Signal</keyword>
<keyword evidence="17" id="KW-0418">Kinase</keyword>
<dbReference type="InterPro" id="IPR046959">
    <property type="entry name" value="PRK1-6/SRF4-like"/>
</dbReference>